<name>A0A5J4SA40_9ZZZZ</name>
<accession>A0A5J4SA40</accession>
<gene>
    <name evidence="1" type="ORF">EZS27_009377</name>
</gene>
<dbReference type="EMBL" id="SNRY01000299">
    <property type="protein sequence ID" value="KAA6342917.1"/>
    <property type="molecule type" value="Genomic_DNA"/>
</dbReference>
<proteinExistence type="predicted"/>
<evidence type="ECO:0008006" key="2">
    <source>
        <dbReference type="Google" id="ProtNLM"/>
    </source>
</evidence>
<dbReference type="InterPro" id="IPR024524">
    <property type="entry name" value="DUF3800"/>
</dbReference>
<comment type="caution">
    <text evidence="1">The sequence shown here is derived from an EMBL/GenBank/DDBJ whole genome shotgun (WGS) entry which is preliminary data.</text>
</comment>
<sequence length="225" mass="27168">MNDSIYNYYCDESCHLENDKKRYMVLGYISIPYSRIKKIKEQIKDIRKKHKNKFEIKWTYLNSWNYQFYSELIDFFFEISDIGFRAIIVDKNKYIADKCGNDYDRFYYLMYYQLIYHKLDTQYIYNIYVDIKDQLSACKINQLKDILNVKMGVIQKIQHIRSNESDLLQLCDLLIGALSYNLNNKEKMSDPKIRLIDKIMERSGYNLLSQTPKSESKFNIFKILI</sequence>
<organism evidence="1">
    <name type="scientific">termite gut metagenome</name>
    <dbReference type="NCBI Taxonomy" id="433724"/>
    <lineage>
        <taxon>unclassified sequences</taxon>
        <taxon>metagenomes</taxon>
        <taxon>organismal metagenomes</taxon>
    </lineage>
</organism>
<dbReference type="AlphaFoldDB" id="A0A5J4SA40"/>
<dbReference type="Pfam" id="PF12686">
    <property type="entry name" value="DUF3800"/>
    <property type="match status" value="1"/>
</dbReference>
<reference evidence="1" key="1">
    <citation type="submission" date="2019-03" db="EMBL/GenBank/DDBJ databases">
        <title>Single cell metagenomics reveals metabolic interactions within the superorganism composed of flagellate Streblomastix strix and complex community of Bacteroidetes bacteria on its surface.</title>
        <authorList>
            <person name="Treitli S.C."/>
            <person name="Kolisko M."/>
            <person name="Husnik F."/>
            <person name="Keeling P."/>
            <person name="Hampl V."/>
        </authorList>
    </citation>
    <scope>NUCLEOTIDE SEQUENCE</scope>
    <source>
        <strain evidence="1">STM</strain>
    </source>
</reference>
<evidence type="ECO:0000313" key="1">
    <source>
        <dbReference type="EMBL" id="KAA6342917.1"/>
    </source>
</evidence>
<protein>
    <recommendedName>
        <fullName evidence="2">DUF3800 domain-containing protein</fullName>
    </recommendedName>
</protein>